<evidence type="ECO:0000256" key="2">
    <source>
        <dbReference type="ARBA" id="ARBA00022475"/>
    </source>
</evidence>
<dbReference type="Pfam" id="PF02653">
    <property type="entry name" value="BPD_transp_2"/>
    <property type="match status" value="1"/>
</dbReference>
<feature type="transmembrane region" description="Helical" evidence="7">
    <location>
        <begin position="102"/>
        <end position="129"/>
    </location>
</feature>
<feature type="transmembrane region" description="Helical" evidence="7">
    <location>
        <begin position="16"/>
        <end position="35"/>
    </location>
</feature>
<dbReference type="GO" id="GO:0005886">
    <property type="term" value="C:plasma membrane"/>
    <property type="evidence" value="ECO:0007669"/>
    <property type="project" value="UniProtKB-SubCell"/>
</dbReference>
<dbReference type="EMBL" id="JBHSKX010000001">
    <property type="protein sequence ID" value="MFC5365975.1"/>
    <property type="molecule type" value="Genomic_DNA"/>
</dbReference>
<dbReference type="AlphaFoldDB" id="A0ABD5R7K9"/>
<feature type="transmembrane region" description="Helical" evidence="7">
    <location>
        <begin position="42"/>
        <end position="60"/>
    </location>
</feature>
<keyword evidence="4 7" id="KW-1133">Transmembrane helix</keyword>
<gene>
    <name evidence="8" type="ORF">ACFPJ5_03430</name>
</gene>
<keyword evidence="2" id="KW-1003">Cell membrane</keyword>
<feature type="compositionally biased region" description="Acidic residues" evidence="6">
    <location>
        <begin position="430"/>
        <end position="440"/>
    </location>
</feature>
<evidence type="ECO:0000256" key="1">
    <source>
        <dbReference type="ARBA" id="ARBA00004651"/>
    </source>
</evidence>
<proteinExistence type="predicted"/>
<comment type="subcellular location">
    <subcellularLocation>
        <location evidence="1">Cell membrane</location>
        <topology evidence="1">Multi-pass membrane protein</topology>
    </subcellularLocation>
</comment>
<evidence type="ECO:0000256" key="4">
    <source>
        <dbReference type="ARBA" id="ARBA00022989"/>
    </source>
</evidence>
<dbReference type="RefSeq" id="WP_227228670.1">
    <property type="nucleotide sequence ID" value="NZ_JAJCVJ010000001.1"/>
</dbReference>
<dbReference type="CDD" id="cd06581">
    <property type="entry name" value="TM_PBP1_LivM_like"/>
    <property type="match status" value="1"/>
</dbReference>
<evidence type="ECO:0000313" key="9">
    <source>
        <dbReference type="Proteomes" id="UP001596201"/>
    </source>
</evidence>
<comment type="caution">
    <text evidence="8">The sequence shown here is derived from an EMBL/GenBank/DDBJ whole genome shotgun (WGS) entry which is preliminary data.</text>
</comment>
<dbReference type="InterPro" id="IPR001851">
    <property type="entry name" value="ABC_transp_permease"/>
</dbReference>
<feature type="transmembrane region" description="Helical" evidence="7">
    <location>
        <begin position="339"/>
        <end position="360"/>
    </location>
</feature>
<organism evidence="8 9">
    <name type="scientific">Salinirubrum litoreum</name>
    <dbReference type="NCBI Taxonomy" id="1126234"/>
    <lineage>
        <taxon>Archaea</taxon>
        <taxon>Methanobacteriati</taxon>
        <taxon>Methanobacteriota</taxon>
        <taxon>Stenosarchaea group</taxon>
        <taxon>Halobacteria</taxon>
        <taxon>Halobacteriales</taxon>
        <taxon>Haloferacaceae</taxon>
        <taxon>Salinirubrum</taxon>
    </lineage>
</organism>
<name>A0ABD5R7K9_9EURY</name>
<evidence type="ECO:0000256" key="7">
    <source>
        <dbReference type="SAM" id="Phobius"/>
    </source>
</evidence>
<keyword evidence="9" id="KW-1185">Reference proteome</keyword>
<keyword evidence="5 7" id="KW-0472">Membrane</keyword>
<keyword evidence="3 7" id="KW-0812">Transmembrane</keyword>
<feature type="transmembrane region" description="Helical" evidence="7">
    <location>
        <begin position="216"/>
        <end position="237"/>
    </location>
</feature>
<dbReference type="Proteomes" id="UP001596201">
    <property type="component" value="Unassembled WGS sequence"/>
</dbReference>
<evidence type="ECO:0000256" key="5">
    <source>
        <dbReference type="ARBA" id="ARBA00023136"/>
    </source>
</evidence>
<evidence type="ECO:0000256" key="6">
    <source>
        <dbReference type="SAM" id="MobiDB-lite"/>
    </source>
</evidence>
<protein>
    <submittedName>
        <fullName evidence="8">Branched-chain amino acid ABC transporter permease</fullName>
    </submittedName>
</protein>
<feature type="transmembrane region" description="Helical" evidence="7">
    <location>
        <begin position="366"/>
        <end position="384"/>
    </location>
</feature>
<sequence length="440" mass="46481">MSSLGDRYDDLSAAEQGVSVFIVGLSLLLVIGLVTGGLSPTYFLYLVGLVGMYVLLSFGLNSQWGYAGLINFSVAAFFGLGAYGTALLTASSSPIGVGGSRLFGVIPLTLVGLLVAIVLAIVVAVAIGIPTLRLRADYLAIASLGLAEVVRLLFLNQQEVTNGSAGLRGIPGFFDGWPLLGTFPEAMPGLRFAELEVSIPGLFSTRILGFTLGTPFWQALLNVALVFALAGGVYLVLRRAHRSPWGRVLRTIRSDEDLAEALGKNTYAFKMQAFVLGSVIMALGGVFYAHLNLFVSPGDLEPINTFYVWIAVILGGSGSNRGAMFGGFVVIAIREGTRFLGDVLPAAFPVDLPLITSVYATVVSNIASTRLLAVGVLIIVVMRFRPQGVLPPQRELIWPQSVADSSGPGETNPRETVTEDAAASAHADPDSVDEGGERDE</sequence>
<feature type="transmembrane region" description="Helical" evidence="7">
    <location>
        <begin position="66"/>
        <end position="90"/>
    </location>
</feature>
<reference evidence="8 9" key="1">
    <citation type="journal article" date="2019" name="Int. J. Syst. Evol. Microbiol.">
        <title>The Global Catalogue of Microorganisms (GCM) 10K type strain sequencing project: providing services to taxonomists for standard genome sequencing and annotation.</title>
        <authorList>
            <consortium name="The Broad Institute Genomics Platform"/>
            <consortium name="The Broad Institute Genome Sequencing Center for Infectious Disease"/>
            <person name="Wu L."/>
            <person name="Ma J."/>
        </authorList>
    </citation>
    <scope>NUCLEOTIDE SEQUENCE [LARGE SCALE GENOMIC DNA]</scope>
    <source>
        <strain evidence="8 9">CGMCC 1.12237</strain>
    </source>
</reference>
<feature type="transmembrane region" description="Helical" evidence="7">
    <location>
        <begin position="306"/>
        <end position="332"/>
    </location>
</feature>
<dbReference type="InterPro" id="IPR043428">
    <property type="entry name" value="LivM-like"/>
</dbReference>
<evidence type="ECO:0000313" key="8">
    <source>
        <dbReference type="EMBL" id="MFC5365975.1"/>
    </source>
</evidence>
<evidence type="ECO:0000256" key="3">
    <source>
        <dbReference type="ARBA" id="ARBA00022692"/>
    </source>
</evidence>
<feature type="region of interest" description="Disordered" evidence="6">
    <location>
        <begin position="400"/>
        <end position="440"/>
    </location>
</feature>
<feature type="transmembrane region" description="Helical" evidence="7">
    <location>
        <begin position="273"/>
        <end position="294"/>
    </location>
</feature>
<accession>A0ABD5R7K9</accession>
<dbReference type="PANTHER" id="PTHR30482">
    <property type="entry name" value="HIGH-AFFINITY BRANCHED-CHAIN AMINO ACID TRANSPORT SYSTEM PERMEASE"/>
    <property type="match status" value="1"/>
</dbReference>
<dbReference type="PANTHER" id="PTHR30482:SF10">
    <property type="entry name" value="HIGH-AFFINITY BRANCHED-CHAIN AMINO ACID TRANSPORT PROTEIN BRAE"/>
    <property type="match status" value="1"/>
</dbReference>